<dbReference type="Gene3D" id="2.160.20.80">
    <property type="entry name" value="E3 ubiquitin-protein ligase SopA"/>
    <property type="match status" value="2"/>
</dbReference>
<dbReference type="EMBL" id="CAADIZ010000012">
    <property type="protein sequence ID" value="VFS22303.1"/>
    <property type="molecule type" value="Genomic_DNA"/>
</dbReference>
<accession>A0A484P826</accession>
<evidence type="ECO:0000313" key="2">
    <source>
        <dbReference type="EMBL" id="VFR56738.1"/>
    </source>
</evidence>
<organism evidence="1">
    <name type="scientific">plant metagenome</name>
    <dbReference type="NCBI Taxonomy" id="1297885"/>
    <lineage>
        <taxon>unclassified sequences</taxon>
        <taxon>metagenomes</taxon>
        <taxon>organismal metagenomes</taxon>
    </lineage>
</organism>
<dbReference type="EMBL" id="CAADIP010000049">
    <property type="protein sequence ID" value="VFR95839.1"/>
    <property type="molecule type" value="Genomic_DNA"/>
</dbReference>
<reference evidence="1" key="1">
    <citation type="submission" date="2019-03" db="EMBL/GenBank/DDBJ databases">
        <authorList>
            <person name="Danneels B."/>
        </authorList>
    </citation>
    <scope>NUCLEOTIDE SEQUENCE</scope>
</reference>
<dbReference type="InterPro" id="IPR051082">
    <property type="entry name" value="Pentapeptide-BTB/POZ_domain"/>
</dbReference>
<evidence type="ECO:0000313" key="5">
    <source>
        <dbReference type="EMBL" id="VFS22303.1"/>
    </source>
</evidence>
<dbReference type="InterPro" id="IPR001646">
    <property type="entry name" value="5peptide_repeat"/>
</dbReference>
<dbReference type="Pfam" id="PF00805">
    <property type="entry name" value="Pentapeptide"/>
    <property type="match status" value="4"/>
</dbReference>
<gene>
    <name evidence="1" type="ORF">AMP9_4193</name>
    <name evidence="2" type="ORF">BRI6_4082</name>
    <name evidence="3" type="ORF">BRI9_4142</name>
    <name evidence="4" type="ORF">IVO3_4141</name>
    <name evidence="5" type="ORF">RAN7_4073</name>
</gene>
<name>A0A484P826_9ZZZZ</name>
<proteinExistence type="predicted"/>
<dbReference type="PANTHER" id="PTHR14136">
    <property type="entry name" value="BTB_POZ DOMAIN-CONTAINING PROTEIN KCTD9"/>
    <property type="match status" value="1"/>
</dbReference>
<dbReference type="SUPFAM" id="SSF141571">
    <property type="entry name" value="Pentapeptide repeat-like"/>
    <property type="match status" value="2"/>
</dbReference>
<dbReference type="EMBL" id="CAADII010000069">
    <property type="protein sequence ID" value="VFR56738.1"/>
    <property type="molecule type" value="Genomic_DNA"/>
</dbReference>
<evidence type="ECO:0008006" key="6">
    <source>
        <dbReference type="Google" id="ProtNLM"/>
    </source>
</evidence>
<evidence type="ECO:0000313" key="3">
    <source>
        <dbReference type="EMBL" id="VFR72197.1"/>
    </source>
</evidence>
<dbReference type="EMBL" id="CAADIK010000029">
    <property type="protein sequence ID" value="VFR72197.1"/>
    <property type="molecule type" value="Genomic_DNA"/>
</dbReference>
<evidence type="ECO:0000313" key="4">
    <source>
        <dbReference type="EMBL" id="VFR95839.1"/>
    </source>
</evidence>
<sequence>MTPETLRARIKGGEPLVELDLRALRLPPGDYAGGIFMRCNLSGMDLSGLDLRDSRYIQCALPGTRWDGAQLSLSLFEGCDLSRASVRVGAAEAMSWSDCDATGATLAGTVLENCHFLRCILERTSFAECALSQGGFSECRLAGVDWRGTRQKGTLVFRADLRSARLDGIDWEGVVCVETDLSGQVLSDLRLERCQFNDCKLDGVDLAGARLGQSSFKGALLRGAKLTGAQAPRGMFVEADLAESACLGLKAPQSLWAGANLDGADLSGADLTQAILQRSRCAQAAFAQAELTYADFSYADLTRADLRDARFSRTQFHRALLDDARWTSRAGVLDSDAPLMDAERWSAARPTAGRASP</sequence>
<dbReference type="EMBL" id="CAADHY010000015">
    <property type="protein sequence ID" value="VFR22124.1"/>
    <property type="molecule type" value="Genomic_DNA"/>
</dbReference>
<protein>
    <recommendedName>
        <fullName evidence="6">Pentapeptide repeat family protein</fullName>
    </recommendedName>
</protein>
<dbReference type="AlphaFoldDB" id="A0A484P826"/>
<dbReference type="PANTHER" id="PTHR14136:SF17">
    <property type="entry name" value="BTB_POZ DOMAIN-CONTAINING PROTEIN KCTD9"/>
    <property type="match status" value="1"/>
</dbReference>
<evidence type="ECO:0000313" key="1">
    <source>
        <dbReference type="EMBL" id="VFR22124.1"/>
    </source>
</evidence>